<dbReference type="Proteomes" id="UP000192330">
    <property type="component" value="Unassembled WGS sequence"/>
</dbReference>
<proteinExistence type="predicted"/>
<keyword evidence="3" id="KW-1185">Reference proteome</keyword>
<keyword evidence="1" id="KW-0472">Membrane</keyword>
<keyword evidence="1" id="KW-0812">Transmembrane</keyword>
<evidence type="ECO:0000313" key="3">
    <source>
        <dbReference type="Proteomes" id="UP000192330"/>
    </source>
</evidence>
<reference evidence="2 3" key="1">
    <citation type="submission" date="2017-04" db="EMBL/GenBank/DDBJ databases">
        <authorList>
            <person name="Afonso C.L."/>
            <person name="Miller P.J."/>
            <person name="Scott M.A."/>
            <person name="Spackman E."/>
            <person name="Goraichik I."/>
            <person name="Dimitrov K.M."/>
            <person name="Suarez D.L."/>
            <person name="Swayne D.E."/>
        </authorList>
    </citation>
    <scope>NUCLEOTIDE SEQUENCE [LARGE SCALE GENOMIC DNA]</scope>
    <source>
        <strain evidence="2 3">CGMCC 1.12644</strain>
    </source>
</reference>
<dbReference type="OrthoDB" id="8099304at2"/>
<keyword evidence="1" id="KW-1133">Transmembrane helix</keyword>
<dbReference type="AlphaFoldDB" id="A0A1W2DEC2"/>
<gene>
    <name evidence="2" type="ORF">SAMN06295998_11325</name>
</gene>
<evidence type="ECO:0000256" key="1">
    <source>
        <dbReference type="SAM" id="Phobius"/>
    </source>
</evidence>
<dbReference type="EMBL" id="FWYD01000013">
    <property type="protein sequence ID" value="SMC95594.1"/>
    <property type="molecule type" value="Genomic_DNA"/>
</dbReference>
<dbReference type="RefSeq" id="WP_084353690.1">
    <property type="nucleotide sequence ID" value="NZ_FWYD01000013.1"/>
</dbReference>
<feature type="transmembrane region" description="Helical" evidence="1">
    <location>
        <begin position="86"/>
        <end position="106"/>
    </location>
</feature>
<sequence length="126" mass="13899">MADYTPPTQSKFGQIIDVIVLLVLAIGALYLPLWLNLAGSSQTSNVSENPTWEGLGQNATMIEKWNQLGYAEAADAAELITARFDYSFSILSLLVMIVVVVGYYALILRFSEKEYGDVIAEKFGKK</sequence>
<evidence type="ECO:0000313" key="2">
    <source>
        <dbReference type="EMBL" id="SMC95594.1"/>
    </source>
</evidence>
<dbReference type="STRING" id="1387277.SAMN06295998_11325"/>
<accession>A0A1W2DEC2</accession>
<name>A0A1W2DEC2_9RHOB</name>
<feature type="transmembrane region" description="Helical" evidence="1">
    <location>
        <begin position="12"/>
        <end position="35"/>
    </location>
</feature>
<protein>
    <submittedName>
        <fullName evidence="2">Uncharacterized protein</fullName>
    </submittedName>
</protein>
<organism evidence="2 3">
    <name type="scientific">Primorskyibacter flagellatus</name>
    <dbReference type="NCBI Taxonomy" id="1387277"/>
    <lineage>
        <taxon>Bacteria</taxon>
        <taxon>Pseudomonadati</taxon>
        <taxon>Pseudomonadota</taxon>
        <taxon>Alphaproteobacteria</taxon>
        <taxon>Rhodobacterales</taxon>
        <taxon>Roseobacteraceae</taxon>
        <taxon>Primorskyibacter</taxon>
    </lineage>
</organism>